<dbReference type="Proteomes" id="UP001589654">
    <property type="component" value="Unassembled WGS sequence"/>
</dbReference>
<organism evidence="2 3">
    <name type="scientific">Echinicola jeungdonensis</name>
    <dbReference type="NCBI Taxonomy" id="709343"/>
    <lineage>
        <taxon>Bacteria</taxon>
        <taxon>Pseudomonadati</taxon>
        <taxon>Bacteroidota</taxon>
        <taxon>Cytophagia</taxon>
        <taxon>Cytophagales</taxon>
        <taxon>Cyclobacteriaceae</taxon>
        <taxon>Echinicola</taxon>
    </lineage>
</organism>
<protein>
    <submittedName>
        <fullName evidence="2">Uncharacterized protein</fullName>
    </submittedName>
</protein>
<keyword evidence="3" id="KW-1185">Reference proteome</keyword>
<proteinExistence type="predicted"/>
<evidence type="ECO:0000256" key="1">
    <source>
        <dbReference type="SAM" id="MobiDB-lite"/>
    </source>
</evidence>
<feature type="region of interest" description="Disordered" evidence="1">
    <location>
        <begin position="38"/>
        <end position="58"/>
    </location>
</feature>
<evidence type="ECO:0000313" key="3">
    <source>
        <dbReference type="Proteomes" id="UP001589654"/>
    </source>
</evidence>
<sequence>MTQKSRNKNLLKERLTMLLVVFFCFFISNSTYFTPIQGGGKDQMEKSQEAESSSSQDQTFLDVDVDAVVPFSIVLEQGCLHLIYETIGFKNVGIQVQAPMARYPSHFLEILLECIISPNAP</sequence>
<dbReference type="EMBL" id="JBHMEW010000011">
    <property type="protein sequence ID" value="MFB9210797.1"/>
    <property type="molecule type" value="Genomic_DNA"/>
</dbReference>
<reference evidence="2 3" key="1">
    <citation type="submission" date="2024-09" db="EMBL/GenBank/DDBJ databases">
        <authorList>
            <person name="Sun Q."/>
            <person name="Mori K."/>
        </authorList>
    </citation>
    <scope>NUCLEOTIDE SEQUENCE [LARGE SCALE GENOMIC DNA]</scope>
    <source>
        <strain evidence="2 3">CECT 7682</strain>
    </source>
</reference>
<dbReference type="RefSeq" id="WP_290247343.1">
    <property type="nucleotide sequence ID" value="NZ_JAUFQT010000001.1"/>
</dbReference>
<comment type="caution">
    <text evidence="2">The sequence shown here is derived from an EMBL/GenBank/DDBJ whole genome shotgun (WGS) entry which is preliminary data.</text>
</comment>
<gene>
    <name evidence="2" type="ORF">ACFFUR_03200</name>
</gene>
<accession>A0ABV5J1V5</accession>
<evidence type="ECO:0000313" key="2">
    <source>
        <dbReference type="EMBL" id="MFB9210797.1"/>
    </source>
</evidence>
<name>A0ABV5J1V5_9BACT</name>